<dbReference type="NCBIfam" id="NF008453">
    <property type="entry name" value="PRK11308.1"/>
    <property type="match status" value="2"/>
</dbReference>
<evidence type="ECO:0000256" key="3">
    <source>
        <dbReference type="ARBA" id="ARBA00011469"/>
    </source>
</evidence>
<dbReference type="EC" id="7.4.2.10" evidence="15"/>
<dbReference type="SMART" id="SM00382">
    <property type="entry name" value="AAA"/>
    <property type="match status" value="2"/>
</dbReference>
<dbReference type="RefSeq" id="WP_054450703.1">
    <property type="nucleotide sequence ID" value="NZ_CP061008.1"/>
</dbReference>
<evidence type="ECO:0000256" key="1">
    <source>
        <dbReference type="ARBA" id="ARBA00004170"/>
    </source>
</evidence>
<dbReference type="EMBL" id="QVXO01000005">
    <property type="protein sequence ID" value="RPJ92798.1"/>
    <property type="molecule type" value="Genomic_DNA"/>
</dbReference>
<dbReference type="Pfam" id="PF00005">
    <property type="entry name" value="ABC_tran"/>
    <property type="match status" value="2"/>
</dbReference>
<evidence type="ECO:0000313" key="20">
    <source>
        <dbReference type="Proteomes" id="UP000285324"/>
    </source>
</evidence>
<protein>
    <recommendedName>
        <fullName evidence="16">Glutathione import ATP-binding protein GsiA</fullName>
        <ecNumber evidence="15">7.4.2.10</ecNumber>
    </recommendedName>
</protein>
<dbReference type="OrthoDB" id="9802772at2"/>
<keyword evidence="5" id="KW-1003">Cell membrane</keyword>
<evidence type="ECO:0000256" key="16">
    <source>
        <dbReference type="ARBA" id="ARBA00041187"/>
    </source>
</evidence>
<dbReference type="GO" id="GO:0016887">
    <property type="term" value="F:ATP hydrolysis activity"/>
    <property type="evidence" value="ECO:0007669"/>
    <property type="project" value="InterPro"/>
</dbReference>
<dbReference type="PROSITE" id="PS00211">
    <property type="entry name" value="ABC_TRANSPORTER_1"/>
    <property type="match status" value="2"/>
</dbReference>
<dbReference type="CDD" id="cd03257">
    <property type="entry name" value="ABC_NikE_OppD_transporters"/>
    <property type="match status" value="2"/>
</dbReference>
<dbReference type="AlphaFoldDB" id="A0A424WHQ0"/>
<dbReference type="PANTHER" id="PTHR43776">
    <property type="entry name" value="TRANSPORT ATP-BINDING PROTEIN"/>
    <property type="match status" value="1"/>
</dbReference>
<keyword evidence="10 19" id="KW-0067">ATP-binding</keyword>
<dbReference type="GO" id="GO:0055085">
    <property type="term" value="P:transmembrane transport"/>
    <property type="evidence" value="ECO:0007669"/>
    <property type="project" value="UniProtKB-ARBA"/>
</dbReference>
<dbReference type="Proteomes" id="UP000285324">
    <property type="component" value="Unassembled WGS sequence"/>
</dbReference>
<dbReference type="InterPro" id="IPR003593">
    <property type="entry name" value="AAA+_ATPase"/>
</dbReference>
<evidence type="ECO:0000256" key="17">
    <source>
        <dbReference type="ARBA" id="ARBA00047640"/>
    </source>
</evidence>
<dbReference type="NCBIfam" id="TIGR01727">
    <property type="entry name" value="oligo_HPY"/>
    <property type="match status" value="1"/>
</dbReference>
<dbReference type="InterPro" id="IPR027417">
    <property type="entry name" value="P-loop_NTPase"/>
</dbReference>
<keyword evidence="4" id="KW-0813">Transport</keyword>
<dbReference type="PROSITE" id="PS50893">
    <property type="entry name" value="ABC_TRANSPORTER_2"/>
    <property type="match status" value="2"/>
</dbReference>
<evidence type="ECO:0000256" key="13">
    <source>
        <dbReference type="ARBA" id="ARBA00037530"/>
    </source>
</evidence>
<reference evidence="19 20" key="1">
    <citation type="submission" date="2018-08" db="EMBL/GenBank/DDBJ databases">
        <title>Achromobacter xylosoxidans Genome sequencing and assembly.</title>
        <authorList>
            <person name="Wang R."/>
            <person name="Rensing C."/>
            <person name="Li Y."/>
        </authorList>
    </citation>
    <scope>NUCLEOTIDE SEQUENCE [LARGE SCALE GENOMIC DNA]</scope>
    <source>
        <strain evidence="19 20">GD003A</strain>
    </source>
</reference>
<evidence type="ECO:0000256" key="5">
    <source>
        <dbReference type="ARBA" id="ARBA00022475"/>
    </source>
</evidence>
<evidence type="ECO:0000256" key="6">
    <source>
        <dbReference type="ARBA" id="ARBA00022519"/>
    </source>
</evidence>
<accession>A0A424WHQ0</accession>
<evidence type="ECO:0000256" key="8">
    <source>
        <dbReference type="ARBA" id="ARBA00022741"/>
    </source>
</evidence>
<evidence type="ECO:0000256" key="2">
    <source>
        <dbReference type="ARBA" id="ARBA00004533"/>
    </source>
</evidence>
<evidence type="ECO:0000256" key="10">
    <source>
        <dbReference type="ARBA" id="ARBA00022840"/>
    </source>
</evidence>
<dbReference type="NCBIfam" id="NF007739">
    <property type="entry name" value="PRK10419.1"/>
    <property type="match status" value="2"/>
</dbReference>
<evidence type="ECO:0000256" key="15">
    <source>
        <dbReference type="ARBA" id="ARBA00039050"/>
    </source>
</evidence>
<dbReference type="GO" id="GO:0005524">
    <property type="term" value="F:ATP binding"/>
    <property type="evidence" value="ECO:0007669"/>
    <property type="project" value="UniProtKB-KW"/>
</dbReference>
<evidence type="ECO:0000256" key="14">
    <source>
        <dbReference type="ARBA" id="ARBA00038416"/>
    </source>
</evidence>
<comment type="catalytic activity">
    <reaction evidence="17">
        <text>glutathione(out) + ATP + H2O = glutathione(in) + ADP + phosphate + H(+)</text>
        <dbReference type="Rhea" id="RHEA:29791"/>
        <dbReference type="ChEBI" id="CHEBI:15377"/>
        <dbReference type="ChEBI" id="CHEBI:15378"/>
        <dbReference type="ChEBI" id="CHEBI:30616"/>
        <dbReference type="ChEBI" id="CHEBI:43474"/>
        <dbReference type="ChEBI" id="CHEBI:57925"/>
        <dbReference type="ChEBI" id="CHEBI:456216"/>
        <dbReference type="EC" id="7.4.2.10"/>
    </reaction>
</comment>
<keyword evidence="6" id="KW-0997">Cell inner membrane</keyword>
<dbReference type="InterPro" id="IPR050319">
    <property type="entry name" value="ABC_transp_ATP-bind"/>
</dbReference>
<gene>
    <name evidence="19" type="ORF">DY367_04710</name>
</gene>
<comment type="similarity">
    <text evidence="14">Belongs to the ABC transporter superfamily. Glutathione importer (TC 3.A.1.5.11) family.</text>
</comment>
<dbReference type="GO" id="GO:0005886">
    <property type="term" value="C:plasma membrane"/>
    <property type="evidence" value="ECO:0007669"/>
    <property type="project" value="UniProtKB-SubCell"/>
</dbReference>
<evidence type="ECO:0000256" key="12">
    <source>
        <dbReference type="ARBA" id="ARBA00023136"/>
    </source>
</evidence>
<comment type="subunit">
    <text evidence="3">The complex is composed of two ATP-binding proteins (GsiA), two transmembrane proteins (GsiC and GsiD) and a solute-binding protein (GsiB).</text>
</comment>
<feature type="domain" description="ABC transporter" evidence="18">
    <location>
        <begin position="16"/>
        <end position="272"/>
    </location>
</feature>
<evidence type="ECO:0000256" key="11">
    <source>
        <dbReference type="ARBA" id="ARBA00022967"/>
    </source>
</evidence>
<comment type="function">
    <text evidence="13">Part of the ABC transporter complex GsiABCD involved in glutathione import. Responsible for energy coupling to the transport system.</text>
</comment>
<organism evidence="19 20">
    <name type="scientific">Alcaligenes xylosoxydans xylosoxydans</name>
    <name type="common">Achromobacter xylosoxidans</name>
    <dbReference type="NCBI Taxonomy" id="85698"/>
    <lineage>
        <taxon>Bacteria</taxon>
        <taxon>Pseudomonadati</taxon>
        <taxon>Pseudomonadota</taxon>
        <taxon>Betaproteobacteria</taxon>
        <taxon>Burkholderiales</taxon>
        <taxon>Alcaligenaceae</taxon>
        <taxon>Achromobacter</taxon>
    </lineage>
</organism>
<dbReference type="Gene3D" id="3.40.50.300">
    <property type="entry name" value="P-loop containing nucleotide triphosphate hydrolases"/>
    <property type="match status" value="2"/>
</dbReference>
<dbReference type="InterPro" id="IPR017871">
    <property type="entry name" value="ABC_transporter-like_CS"/>
</dbReference>
<dbReference type="GO" id="GO:0015833">
    <property type="term" value="P:peptide transport"/>
    <property type="evidence" value="ECO:0007669"/>
    <property type="project" value="InterPro"/>
</dbReference>
<evidence type="ECO:0000256" key="4">
    <source>
        <dbReference type="ARBA" id="ARBA00022448"/>
    </source>
</evidence>
<comment type="subcellular location">
    <subcellularLocation>
        <location evidence="2">Cell inner membrane</location>
    </subcellularLocation>
    <subcellularLocation>
        <location evidence="1">Membrane</location>
        <topology evidence="1">Peripheral membrane protein</topology>
    </subcellularLocation>
</comment>
<evidence type="ECO:0000256" key="9">
    <source>
        <dbReference type="ARBA" id="ARBA00022801"/>
    </source>
</evidence>
<proteinExistence type="inferred from homology"/>
<keyword evidence="12" id="KW-0472">Membrane</keyword>
<comment type="caution">
    <text evidence="19">The sequence shown here is derived from an EMBL/GenBank/DDBJ whole genome shotgun (WGS) entry which is preliminary data.</text>
</comment>
<keyword evidence="8" id="KW-0547">Nucleotide-binding</keyword>
<evidence type="ECO:0000259" key="18">
    <source>
        <dbReference type="PROSITE" id="PS50893"/>
    </source>
</evidence>
<feature type="domain" description="ABC transporter" evidence="18">
    <location>
        <begin position="331"/>
        <end position="570"/>
    </location>
</feature>
<dbReference type="InterPro" id="IPR003439">
    <property type="entry name" value="ABC_transporter-like_ATP-bd"/>
</dbReference>
<dbReference type="Pfam" id="PF08352">
    <property type="entry name" value="oligo_HPY"/>
    <property type="match status" value="2"/>
</dbReference>
<dbReference type="PANTHER" id="PTHR43776:SF15">
    <property type="entry name" value="GLUTATHIONE IMPORT ATP-BINDING PROTEIN GSIA"/>
    <property type="match status" value="1"/>
</dbReference>
<dbReference type="SUPFAM" id="SSF52540">
    <property type="entry name" value="P-loop containing nucleoside triphosphate hydrolases"/>
    <property type="match status" value="2"/>
</dbReference>
<keyword evidence="11" id="KW-1278">Translocase</keyword>
<keyword evidence="7" id="KW-0677">Repeat</keyword>
<keyword evidence="9" id="KW-0378">Hydrolase</keyword>
<evidence type="ECO:0000313" key="19">
    <source>
        <dbReference type="EMBL" id="RPJ92798.1"/>
    </source>
</evidence>
<evidence type="ECO:0000256" key="7">
    <source>
        <dbReference type="ARBA" id="ARBA00022737"/>
    </source>
</evidence>
<dbReference type="FunFam" id="3.40.50.300:FF:000016">
    <property type="entry name" value="Oligopeptide ABC transporter ATP-binding component"/>
    <property type="match status" value="2"/>
</dbReference>
<name>A0A424WHQ0_ALCXX</name>
<sequence length="626" mass="68759">MVDRANSLALPENRVVQVDDLTVRFVGSERTVEAVRNLSFHVDRGETLAIVGESGSGKSVTSLALMRLVEHGGGRIAQGSMALRRRNGSVIDLVGSSQREMRSVRGADMAMIFQEPMTSLNPVFTAGDQIAESIRQHQGKDAAAARAEALRMLEQVRIPEAKSVLDRYPHQLSGGMRQRVMIAMALACKPALLIADEPTTALDVTIQAQILQLIRQLQEEMHMGVVFITHDMGVVAEVADRVLVMYRGDKVEEGPSEQVFASPQHRYTKALLSAVPKLGAMQGTDLPARFPLLQAEGQAQPEAAPVSAPAAPDAKREPILSVRKLVTRFDLRGGIMSRVQRRVHAVEQVSFDLFPGETLSLVGESGCGKSTTGRSLLRLVDSQGGEIRFGGRDIVRLKNTELQSLRRDIQFVFQDPFASLDPRVTVGFSIMEPLLVHGVARGRDAERRVAELLERVGLPAEMAQRYPHEFSGGQRQRICIARALALNPKVVIADESVSALDVSIQAQIVNLLIDLQRDMGISFLFISHDMAVVERVSHRVAVMYLGQIVEIGPRRAIFENPQHPYTKKLMSAVPIADPARRHMKRTLLSDEIPSPIRKLGDEPVVQPLVQVGTDHFVARHPVGGAY</sequence>
<dbReference type="InterPro" id="IPR013563">
    <property type="entry name" value="Oligopep_ABC_C"/>
</dbReference>